<reference evidence="2 3" key="2">
    <citation type="submission" date="2009-02" db="EMBL/GenBank/DDBJ databases">
        <title>Draft genome sequence of Blautia hydrogenotrophica DSM 10507 (Ruminococcus hydrogenotrophicus DSM 10507).</title>
        <authorList>
            <person name="Sudarsanam P."/>
            <person name="Ley R."/>
            <person name="Guruge J."/>
            <person name="Turnbaugh P.J."/>
            <person name="Mahowald M."/>
            <person name="Liep D."/>
            <person name="Gordon J."/>
        </authorList>
    </citation>
    <scope>NUCLEOTIDE SEQUENCE [LARGE SCALE GENOMIC DNA]</scope>
    <source>
        <strain evidence="3">DSM 10507 / JCM 14656 / S5a33</strain>
    </source>
</reference>
<comment type="caution">
    <text evidence="2">The sequence shown here is derived from an EMBL/GenBank/DDBJ whole genome shotgun (WGS) entry which is preliminary data.</text>
</comment>
<dbReference type="EMBL" id="ACBZ01000158">
    <property type="protein sequence ID" value="EEG48248.1"/>
    <property type="molecule type" value="Genomic_DNA"/>
</dbReference>
<evidence type="ECO:0000313" key="2">
    <source>
        <dbReference type="EMBL" id="EEG48248.1"/>
    </source>
</evidence>
<evidence type="ECO:0000313" key="3">
    <source>
        <dbReference type="Proteomes" id="UP000003100"/>
    </source>
</evidence>
<name>C0CPS8_BLAHS</name>
<dbReference type="eggNOG" id="ENOG5032SRE">
    <property type="taxonomic scope" value="Bacteria"/>
</dbReference>
<dbReference type="GeneID" id="86822552"/>
<evidence type="ECO:0000259" key="1">
    <source>
        <dbReference type="Pfam" id="PF10543"/>
    </source>
</evidence>
<feature type="domain" description="KilA-N DNA-binding" evidence="1">
    <location>
        <begin position="7"/>
        <end position="90"/>
    </location>
</feature>
<organism evidence="2 3">
    <name type="scientific">Blautia hydrogenotrophica (strain DSM 10507 / JCM 14656 / S5a33)</name>
    <name type="common">Ruminococcus hydrogenotrophicus</name>
    <dbReference type="NCBI Taxonomy" id="476272"/>
    <lineage>
        <taxon>Bacteria</taxon>
        <taxon>Bacillati</taxon>
        <taxon>Bacillota</taxon>
        <taxon>Clostridia</taxon>
        <taxon>Lachnospirales</taxon>
        <taxon>Lachnospiraceae</taxon>
        <taxon>Blautia</taxon>
    </lineage>
</organism>
<dbReference type="PATRIC" id="fig|476272.21.peg.1012"/>
<dbReference type="InterPro" id="IPR018873">
    <property type="entry name" value="KilA-N_DNA-bd_domain"/>
</dbReference>
<reference evidence="2 3" key="1">
    <citation type="submission" date="2009-01" db="EMBL/GenBank/DDBJ databases">
        <authorList>
            <person name="Fulton L."/>
            <person name="Clifton S."/>
            <person name="Fulton B."/>
            <person name="Xu J."/>
            <person name="Minx P."/>
            <person name="Pepin K.H."/>
            <person name="Johnson M."/>
            <person name="Bhonagiri V."/>
            <person name="Nash W.E."/>
            <person name="Mardis E.R."/>
            <person name="Wilson R.K."/>
        </authorList>
    </citation>
    <scope>NUCLEOTIDE SEQUENCE [LARGE SCALE GENOMIC DNA]</scope>
    <source>
        <strain evidence="3">DSM 10507 / JCM 14656 / S5a33</strain>
    </source>
</reference>
<sequence length="239" mass="27309">MQLPVTVEVKGIRVLTSKQLAEAYQTTTDTIKTNFNANRSRFVEEKHYIALTGDELKAFKKQVRNPYLVANRASHLYLWTEKGALLHAKSLNTDKAWEVYDYLVDYYFRAEEEQNVPVTVETRPAPVENPKKDELPQMDDPIRMLKVLLKVAEDKGIKVKSCPFPGVFSMLKDNRIGICTGVTIERACYELAWELSHVFIHHQNGDLINSPLAKDYNDQATRAAEMVIKILNVKIAVSR</sequence>
<protein>
    <recommendedName>
        <fullName evidence="1">KilA-N DNA-binding domain-containing protein</fullName>
    </recommendedName>
</protein>
<gene>
    <name evidence="2" type="ORF">RUMHYD_02879</name>
</gene>
<accession>C0CPS8</accession>
<keyword evidence="3" id="KW-1185">Reference proteome</keyword>
<dbReference type="RefSeq" id="WP_005950609.1">
    <property type="nucleotide sequence ID" value="NZ_CP136423.1"/>
</dbReference>
<dbReference type="Proteomes" id="UP000003100">
    <property type="component" value="Unassembled WGS sequence"/>
</dbReference>
<dbReference type="HOGENOM" id="CLU_1159342_0_0_9"/>
<proteinExistence type="predicted"/>
<dbReference type="Pfam" id="PF10543">
    <property type="entry name" value="ORF6N"/>
    <property type="match status" value="1"/>
</dbReference>
<dbReference type="AlphaFoldDB" id="C0CPS8"/>